<dbReference type="EMBL" id="JBHUDZ010000008">
    <property type="protein sequence ID" value="MFD1602823.1"/>
    <property type="molecule type" value="Genomic_DNA"/>
</dbReference>
<evidence type="ECO:0000313" key="2">
    <source>
        <dbReference type="Proteomes" id="UP001597138"/>
    </source>
</evidence>
<dbReference type="RefSeq" id="WP_379817955.1">
    <property type="nucleotide sequence ID" value="NZ_JBHUDZ010000008.1"/>
</dbReference>
<evidence type="ECO:0000313" key="1">
    <source>
        <dbReference type="EMBL" id="MFD1602823.1"/>
    </source>
</evidence>
<dbReference type="Proteomes" id="UP001597138">
    <property type="component" value="Unassembled WGS sequence"/>
</dbReference>
<protein>
    <recommendedName>
        <fullName evidence="3">Aspartyl protease</fullName>
    </recommendedName>
</protein>
<accession>A0ABW4HBT5</accession>
<sequence>MKKSIIIILSFFTLISNAQKKLPILQATSSKAFIKEENEEKRIWYLDSKAKPDVYTLNKSVKPKSINFYTDIDSLKVKLKPGEKFNFIVLLNKKDSCFIQLQSPIIKDYSKSKIQIHDTIPFVLSPYNNIIFKVVLNQKDTLNLKFDSGTTDFLLTNDAIKKLKLENLSNHTFQLGNHLFENQQIYPVTLSGQGTDGRFGWNLFDGKIVEIDYDKNIFIIHTHLSNINKDFQKLPIEYTHTLFCIQGELQLKEKKYKSRFLFDNGYQRTIMLDENLMKEQNYPKEKLSIIKKVIIKNGEGKEIPVLTVNNDQLNLGNYSLMNIPVQLLTTANPARFTTHILGNEVLKRFNTILDFQHNIVYLKPNSLSNEKYTEGI</sequence>
<comment type="caution">
    <text evidence="1">The sequence shown here is derived from an EMBL/GenBank/DDBJ whole genome shotgun (WGS) entry which is preliminary data.</text>
</comment>
<dbReference type="Gene3D" id="2.40.70.10">
    <property type="entry name" value="Acid Proteases"/>
    <property type="match status" value="1"/>
</dbReference>
<dbReference type="InterPro" id="IPR021109">
    <property type="entry name" value="Peptidase_aspartic_dom_sf"/>
</dbReference>
<reference evidence="2" key="1">
    <citation type="journal article" date="2019" name="Int. J. Syst. Evol. Microbiol.">
        <title>The Global Catalogue of Microorganisms (GCM) 10K type strain sequencing project: providing services to taxonomists for standard genome sequencing and annotation.</title>
        <authorList>
            <consortium name="The Broad Institute Genomics Platform"/>
            <consortium name="The Broad Institute Genome Sequencing Center for Infectious Disease"/>
            <person name="Wu L."/>
            <person name="Ma J."/>
        </authorList>
    </citation>
    <scope>NUCLEOTIDE SEQUENCE [LARGE SCALE GENOMIC DNA]</scope>
    <source>
        <strain evidence="2">CCUG 70865</strain>
    </source>
</reference>
<keyword evidence="2" id="KW-1185">Reference proteome</keyword>
<proteinExistence type="predicted"/>
<organism evidence="1 2">
    <name type="scientific">Flavobacterium artemisiae</name>
    <dbReference type="NCBI Taxonomy" id="2126556"/>
    <lineage>
        <taxon>Bacteria</taxon>
        <taxon>Pseudomonadati</taxon>
        <taxon>Bacteroidota</taxon>
        <taxon>Flavobacteriia</taxon>
        <taxon>Flavobacteriales</taxon>
        <taxon>Flavobacteriaceae</taxon>
        <taxon>Flavobacterium</taxon>
    </lineage>
</organism>
<name>A0ABW4HBT5_9FLAO</name>
<evidence type="ECO:0008006" key="3">
    <source>
        <dbReference type="Google" id="ProtNLM"/>
    </source>
</evidence>
<gene>
    <name evidence="1" type="ORF">ACFSC2_08760</name>
</gene>